<dbReference type="HOGENOM" id="CLU_1316629_0_0_1"/>
<gene>
    <name evidence="2" type="ORF">YQE_08019</name>
</gene>
<evidence type="ECO:0000256" key="1">
    <source>
        <dbReference type="SAM" id="MobiDB-lite"/>
    </source>
</evidence>
<feature type="compositionally biased region" description="Low complexity" evidence="1">
    <location>
        <begin position="162"/>
        <end position="174"/>
    </location>
</feature>
<feature type="region of interest" description="Disordered" evidence="1">
    <location>
        <begin position="155"/>
        <end position="209"/>
    </location>
</feature>
<dbReference type="EMBL" id="KB741014">
    <property type="protein sequence ID" value="ENN75470.1"/>
    <property type="molecule type" value="Genomic_DNA"/>
</dbReference>
<feature type="compositionally biased region" description="Pro residues" evidence="1">
    <location>
        <begin position="175"/>
        <end position="184"/>
    </location>
</feature>
<sequence length="209" mass="22554">MLQPHAPLRIPTIIKIDSSDVVEFKAPVQGQGQTLPRSLASRISLSARDWIAPKRVSECPSRPLPQQLALSVPFARELSNGSTRARPQDHDVPEGPNGFTFILRVAPRSVKLTRESLAVSVVAGRISSAQQIQPANHTMQTSTIVFKSESKDFRVPSGGIVSSSTSSPTTTTTMRPPPPPPPPRIKLLDAKLEEPTSSIPDLGTVDFTP</sequence>
<name>N6U1P3_DENPD</name>
<dbReference type="AlphaFoldDB" id="N6U1P3"/>
<feature type="non-terminal residue" evidence="2">
    <location>
        <position position="1"/>
    </location>
</feature>
<evidence type="ECO:0000313" key="2">
    <source>
        <dbReference type="EMBL" id="ENN75470.1"/>
    </source>
</evidence>
<reference evidence="2" key="1">
    <citation type="journal article" date="2013" name="Genome Biol.">
        <title>Draft genome of the mountain pine beetle, Dendroctonus ponderosae Hopkins, a major forest pest.</title>
        <authorList>
            <person name="Keeling C.I."/>
            <person name="Yuen M.M."/>
            <person name="Liao N.Y."/>
            <person name="Docking T.R."/>
            <person name="Chan S.K."/>
            <person name="Taylor G.A."/>
            <person name="Palmquist D.L."/>
            <person name="Jackman S.D."/>
            <person name="Nguyen A."/>
            <person name="Li M."/>
            <person name="Henderson H."/>
            <person name="Janes J.K."/>
            <person name="Zhao Y."/>
            <person name="Pandoh P."/>
            <person name="Moore R."/>
            <person name="Sperling F.A."/>
            <person name="Huber D.P."/>
            <person name="Birol I."/>
            <person name="Jones S.J."/>
            <person name="Bohlmann J."/>
        </authorList>
    </citation>
    <scope>NUCLEOTIDE SEQUENCE</scope>
</reference>
<organism evidence="2">
    <name type="scientific">Dendroctonus ponderosae</name>
    <name type="common">Mountain pine beetle</name>
    <dbReference type="NCBI Taxonomy" id="77166"/>
    <lineage>
        <taxon>Eukaryota</taxon>
        <taxon>Metazoa</taxon>
        <taxon>Ecdysozoa</taxon>
        <taxon>Arthropoda</taxon>
        <taxon>Hexapoda</taxon>
        <taxon>Insecta</taxon>
        <taxon>Pterygota</taxon>
        <taxon>Neoptera</taxon>
        <taxon>Endopterygota</taxon>
        <taxon>Coleoptera</taxon>
        <taxon>Polyphaga</taxon>
        <taxon>Cucujiformia</taxon>
        <taxon>Curculionidae</taxon>
        <taxon>Scolytinae</taxon>
        <taxon>Dendroctonus</taxon>
    </lineage>
</organism>
<accession>N6U1P3</accession>
<protein>
    <submittedName>
        <fullName evidence="2">Uncharacterized protein</fullName>
    </submittedName>
</protein>
<proteinExistence type="predicted"/>